<keyword evidence="2" id="KW-1185">Reference proteome</keyword>
<reference evidence="1 2" key="1">
    <citation type="journal article" date="2016" name="Mol. Biol. Evol.">
        <title>Comparative Genomics of Early-Diverging Mushroom-Forming Fungi Provides Insights into the Origins of Lignocellulose Decay Capabilities.</title>
        <authorList>
            <person name="Nagy L.G."/>
            <person name="Riley R."/>
            <person name="Tritt A."/>
            <person name="Adam C."/>
            <person name="Daum C."/>
            <person name="Floudas D."/>
            <person name="Sun H."/>
            <person name="Yadav J.S."/>
            <person name="Pangilinan J."/>
            <person name="Larsson K.H."/>
            <person name="Matsuura K."/>
            <person name="Barry K."/>
            <person name="Labutti K."/>
            <person name="Kuo R."/>
            <person name="Ohm R.A."/>
            <person name="Bhattacharya S.S."/>
            <person name="Shirouzu T."/>
            <person name="Yoshinaga Y."/>
            <person name="Martin F.M."/>
            <person name="Grigoriev I.V."/>
            <person name="Hibbett D.S."/>
        </authorList>
    </citation>
    <scope>NUCLEOTIDE SEQUENCE [LARGE SCALE GENOMIC DNA]</scope>
    <source>
        <strain evidence="1 2">HHB10207 ss-3</strain>
    </source>
</reference>
<dbReference type="Proteomes" id="UP000076798">
    <property type="component" value="Unassembled WGS sequence"/>
</dbReference>
<sequence length="89" mass="10045">MVVSKEEVFSRRLDSAGRHVGDIHASDGTIVTSPEETLKTERTFASSMRAEGRIRLRIAAENLEYDRLQYPIALNEDINHLIAICCSNR</sequence>
<gene>
    <name evidence="1" type="ORF">SISSUDRAFT_1055842</name>
</gene>
<protein>
    <submittedName>
        <fullName evidence="1">Uncharacterized protein</fullName>
    </submittedName>
</protein>
<evidence type="ECO:0000313" key="1">
    <source>
        <dbReference type="EMBL" id="KZT32210.1"/>
    </source>
</evidence>
<dbReference type="AlphaFoldDB" id="A0A165XHY8"/>
<organism evidence="1 2">
    <name type="scientific">Sistotremastrum suecicum HHB10207 ss-3</name>
    <dbReference type="NCBI Taxonomy" id="1314776"/>
    <lineage>
        <taxon>Eukaryota</taxon>
        <taxon>Fungi</taxon>
        <taxon>Dikarya</taxon>
        <taxon>Basidiomycota</taxon>
        <taxon>Agaricomycotina</taxon>
        <taxon>Agaricomycetes</taxon>
        <taxon>Sistotremastrales</taxon>
        <taxon>Sistotremastraceae</taxon>
        <taxon>Sistotremastrum</taxon>
    </lineage>
</organism>
<name>A0A165XHY8_9AGAM</name>
<proteinExistence type="predicted"/>
<dbReference type="EMBL" id="KV428369">
    <property type="protein sequence ID" value="KZT32210.1"/>
    <property type="molecule type" value="Genomic_DNA"/>
</dbReference>
<accession>A0A165XHY8</accession>
<evidence type="ECO:0000313" key="2">
    <source>
        <dbReference type="Proteomes" id="UP000076798"/>
    </source>
</evidence>